<dbReference type="AlphaFoldDB" id="A0A7S4PLT9"/>
<reference evidence="2" key="1">
    <citation type="submission" date="2021-01" db="EMBL/GenBank/DDBJ databases">
        <authorList>
            <person name="Corre E."/>
            <person name="Pelletier E."/>
            <person name="Niang G."/>
            <person name="Scheremetjew M."/>
            <person name="Finn R."/>
            <person name="Kale V."/>
            <person name="Holt S."/>
            <person name="Cochrane G."/>
            <person name="Meng A."/>
            <person name="Brown T."/>
            <person name="Cohen L."/>
        </authorList>
    </citation>
    <scope>NUCLEOTIDE SEQUENCE</scope>
    <source>
        <strain evidence="2">SoJaBio B1-5/56/2</strain>
    </source>
</reference>
<feature type="domain" description="SCP2" evidence="1">
    <location>
        <begin position="17"/>
        <end position="111"/>
    </location>
</feature>
<dbReference type="SUPFAM" id="SSF55718">
    <property type="entry name" value="SCP-like"/>
    <property type="match status" value="2"/>
</dbReference>
<protein>
    <recommendedName>
        <fullName evidence="1">SCP2 domain-containing protein</fullName>
    </recommendedName>
</protein>
<evidence type="ECO:0000313" key="2">
    <source>
        <dbReference type="EMBL" id="CAE2338808.1"/>
    </source>
</evidence>
<feature type="domain" description="SCP2" evidence="1">
    <location>
        <begin position="138"/>
        <end position="236"/>
    </location>
</feature>
<dbReference type="PANTHER" id="PTHR10094:SF25">
    <property type="entry name" value="SCP2 STEROL-BINDING DOMAIN-CONTAINING PROTEIN 1"/>
    <property type="match status" value="1"/>
</dbReference>
<accession>A0A7S4PLT9</accession>
<gene>
    <name evidence="2" type="ORF">NAES01612_LOCUS25314</name>
</gene>
<dbReference type="InterPro" id="IPR036527">
    <property type="entry name" value="SCP2_sterol-bd_dom_sf"/>
</dbReference>
<organism evidence="2">
    <name type="scientific">Paramoeba aestuarina</name>
    <dbReference type="NCBI Taxonomy" id="180227"/>
    <lineage>
        <taxon>Eukaryota</taxon>
        <taxon>Amoebozoa</taxon>
        <taxon>Discosea</taxon>
        <taxon>Flabellinia</taxon>
        <taxon>Dactylopodida</taxon>
        <taxon>Paramoebidae</taxon>
        <taxon>Paramoeba</taxon>
    </lineage>
</organism>
<dbReference type="FunFam" id="3.30.1050.10:FF:000001">
    <property type="entry name" value="Putative Non-specific lipid-transfer protein"/>
    <property type="match status" value="1"/>
</dbReference>
<dbReference type="Pfam" id="PF02036">
    <property type="entry name" value="SCP2"/>
    <property type="match status" value="2"/>
</dbReference>
<dbReference type="InterPro" id="IPR003033">
    <property type="entry name" value="SCP2_sterol-bd_dom"/>
</dbReference>
<sequence>MAFASDSVFGLLEEGVKADGANLVKKIKGVYGFKITNGPGGATKEWTIDLKNGNGSVKAEKAKADVTLTLDDATFVALADGKANAQQLFMQGKIKMQGNMGLAMKFDQVIKSKRAGGAAPAPAAAAAPSSGAAAIFAEIKEGIAADPSLVKKINGVFSFALQTDAGPKQYTVDLKNAPGSVSEGKPAKADVTLSVSEANFLALAEGKANPQQLFMQGKIKLQGNMGLAMKLEQVIKAKRPAAKL</sequence>
<dbReference type="Gene3D" id="3.30.1050.10">
    <property type="entry name" value="SCP2 sterol-binding domain"/>
    <property type="match status" value="2"/>
</dbReference>
<dbReference type="PANTHER" id="PTHR10094">
    <property type="entry name" value="STEROL CARRIER PROTEIN 2 SCP-2 FAMILY PROTEIN"/>
    <property type="match status" value="1"/>
</dbReference>
<evidence type="ECO:0000259" key="1">
    <source>
        <dbReference type="Pfam" id="PF02036"/>
    </source>
</evidence>
<dbReference type="EMBL" id="HBKR01038777">
    <property type="protein sequence ID" value="CAE2338808.1"/>
    <property type="molecule type" value="Transcribed_RNA"/>
</dbReference>
<proteinExistence type="predicted"/>
<name>A0A7S4PLT9_9EUKA</name>
<dbReference type="GO" id="GO:0005829">
    <property type="term" value="C:cytosol"/>
    <property type="evidence" value="ECO:0007669"/>
    <property type="project" value="TreeGrafter"/>
</dbReference>